<dbReference type="AlphaFoldDB" id="A0A6A6ZIS9"/>
<name>A0A6A6ZIS9_9PLEO</name>
<keyword evidence="1" id="KW-0812">Transmembrane</keyword>
<dbReference type="Proteomes" id="UP000799424">
    <property type="component" value="Unassembled WGS sequence"/>
</dbReference>
<dbReference type="EMBL" id="MU006240">
    <property type="protein sequence ID" value="KAF2820609.1"/>
    <property type="molecule type" value="Genomic_DNA"/>
</dbReference>
<keyword evidence="1" id="KW-0472">Membrane</keyword>
<dbReference type="InterPro" id="IPR011008">
    <property type="entry name" value="Dimeric_a/b-barrel"/>
</dbReference>
<feature type="transmembrane region" description="Helical" evidence="1">
    <location>
        <begin position="61"/>
        <end position="84"/>
    </location>
</feature>
<keyword evidence="1" id="KW-1133">Transmembrane helix</keyword>
<dbReference type="InterPro" id="IPR025444">
    <property type="entry name" value="Monooxy_af470"/>
</dbReference>
<evidence type="ECO:0000313" key="2">
    <source>
        <dbReference type="EMBL" id="KAF2820609.1"/>
    </source>
</evidence>
<dbReference type="Pfam" id="PF13826">
    <property type="entry name" value="Monooxy_af470-like"/>
    <property type="match status" value="1"/>
</dbReference>
<protein>
    <submittedName>
        <fullName evidence="2">Uncharacterized protein</fullName>
    </submittedName>
</protein>
<keyword evidence="3" id="KW-1185">Reference proteome</keyword>
<dbReference type="OrthoDB" id="3202396at2759"/>
<accession>A0A6A6ZIS9</accession>
<evidence type="ECO:0000256" key="1">
    <source>
        <dbReference type="SAM" id="Phobius"/>
    </source>
</evidence>
<proteinExistence type="predicted"/>
<gene>
    <name evidence="2" type="ORF">CC86DRAFT_374291</name>
</gene>
<reference evidence="2" key="1">
    <citation type="journal article" date="2020" name="Stud. Mycol.">
        <title>101 Dothideomycetes genomes: a test case for predicting lifestyles and emergence of pathogens.</title>
        <authorList>
            <person name="Haridas S."/>
            <person name="Albert R."/>
            <person name="Binder M."/>
            <person name="Bloem J."/>
            <person name="Labutti K."/>
            <person name="Salamov A."/>
            <person name="Andreopoulos B."/>
            <person name="Baker S."/>
            <person name="Barry K."/>
            <person name="Bills G."/>
            <person name="Bluhm B."/>
            <person name="Cannon C."/>
            <person name="Castanera R."/>
            <person name="Culley D."/>
            <person name="Daum C."/>
            <person name="Ezra D."/>
            <person name="Gonzalez J."/>
            <person name="Henrissat B."/>
            <person name="Kuo A."/>
            <person name="Liang C."/>
            <person name="Lipzen A."/>
            <person name="Lutzoni F."/>
            <person name="Magnuson J."/>
            <person name="Mondo S."/>
            <person name="Nolan M."/>
            <person name="Ohm R."/>
            <person name="Pangilinan J."/>
            <person name="Park H.-J."/>
            <person name="Ramirez L."/>
            <person name="Alfaro M."/>
            <person name="Sun H."/>
            <person name="Tritt A."/>
            <person name="Yoshinaga Y."/>
            <person name="Zwiers L.-H."/>
            <person name="Turgeon B."/>
            <person name="Goodwin S."/>
            <person name="Spatafora J."/>
            <person name="Crous P."/>
            <person name="Grigoriev I."/>
        </authorList>
    </citation>
    <scope>NUCLEOTIDE SEQUENCE</scope>
    <source>
        <strain evidence="2">CBS 113818</strain>
    </source>
</reference>
<evidence type="ECO:0000313" key="3">
    <source>
        <dbReference type="Proteomes" id="UP000799424"/>
    </source>
</evidence>
<sequence length="297" mass="32978">MTLRPIFNPFSKRPATATTKSPLIPVHSLVRDQFTISTWLIFGALIQGIAHLLLPYRNIVVVLPVILILAYKLANTALVLSGVLPNPHMADVLQYRTALAYPNEKGTYEKSGDSSVCAILLGVISNHPLGMLGPGYKEVGDRFDEMVSEMSADASTHGFLGASNWVNASYRTTSNEFASILYFENEEYLHAYAHGSIHTKAMQWWHETAAQHKHVGIMHEVFTCPKNSWEGVYLNYHPTGLGSTTKEVTGLDGKRAWMSPLVKGKGKMAYSKGRMGRTYGEKEWVAYEDVLAKETDV</sequence>
<feature type="transmembrane region" description="Helical" evidence="1">
    <location>
        <begin position="36"/>
        <end position="54"/>
    </location>
</feature>
<dbReference type="SUPFAM" id="SSF54909">
    <property type="entry name" value="Dimeric alpha+beta barrel"/>
    <property type="match status" value="1"/>
</dbReference>
<organism evidence="2 3">
    <name type="scientific">Ophiobolus disseminans</name>
    <dbReference type="NCBI Taxonomy" id="1469910"/>
    <lineage>
        <taxon>Eukaryota</taxon>
        <taxon>Fungi</taxon>
        <taxon>Dikarya</taxon>
        <taxon>Ascomycota</taxon>
        <taxon>Pezizomycotina</taxon>
        <taxon>Dothideomycetes</taxon>
        <taxon>Pleosporomycetidae</taxon>
        <taxon>Pleosporales</taxon>
        <taxon>Pleosporineae</taxon>
        <taxon>Phaeosphaeriaceae</taxon>
        <taxon>Ophiobolus</taxon>
    </lineage>
</organism>